<reference evidence="2" key="1">
    <citation type="journal article" date="2020" name="Stud. Mycol.">
        <title>101 Dothideomycetes genomes: a test case for predicting lifestyles and emergence of pathogens.</title>
        <authorList>
            <person name="Haridas S."/>
            <person name="Albert R."/>
            <person name="Binder M."/>
            <person name="Bloem J."/>
            <person name="Labutti K."/>
            <person name="Salamov A."/>
            <person name="Andreopoulos B."/>
            <person name="Baker S."/>
            <person name="Barry K."/>
            <person name="Bills G."/>
            <person name="Bluhm B."/>
            <person name="Cannon C."/>
            <person name="Castanera R."/>
            <person name="Culley D."/>
            <person name="Daum C."/>
            <person name="Ezra D."/>
            <person name="Gonzalez J."/>
            <person name="Henrissat B."/>
            <person name="Kuo A."/>
            <person name="Liang C."/>
            <person name="Lipzen A."/>
            <person name="Lutzoni F."/>
            <person name="Magnuson J."/>
            <person name="Mondo S."/>
            <person name="Nolan M."/>
            <person name="Ohm R."/>
            <person name="Pangilinan J."/>
            <person name="Park H.-J."/>
            <person name="Ramirez L."/>
            <person name="Alfaro M."/>
            <person name="Sun H."/>
            <person name="Tritt A."/>
            <person name="Yoshinaga Y."/>
            <person name="Zwiers L.-H."/>
            <person name="Turgeon B."/>
            <person name="Goodwin S."/>
            <person name="Spatafora J."/>
            <person name="Crous P."/>
            <person name="Grigoriev I."/>
        </authorList>
    </citation>
    <scope>NUCLEOTIDE SEQUENCE</scope>
    <source>
        <strain evidence="2">CBS 119687</strain>
    </source>
</reference>
<dbReference type="EMBL" id="ML977524">
    <property type="protein sequence ID" value="KAF2123636.1"/>
    <property type="molecule type" value="Genomic_DNA"/>
</dbReference>
<feature type="compositionally biased region" description="Pro residues" evidence="1">
    <location>
        <begin position="17"/>
        <end position="26"/>
    </location>
</feature>
<evidence type="ECO:0000256" key="1">
    <source>
        <dbReference type="SAM" id="MobiDB-lite"/>
    </source>
</evidence>
<feature type="region of interest" description="Disordered" evidence="1">
    <location>
        <begin position="340"/>
        <end position="360"/>
    </location>
</feature>
<evidence type="ECO:0000313" key="3">
    <source>
        <dbReference type="Proteomes" id="UP000799771"/>
    </source>
</evidence>
<organism evidence="2 3">
    <name type="scientific">Dothidotthia symphoricarpi CBS 119687</name>
    <dbReference type="NCBI Taxonomy" id="1392245"/>
    <lineage>
        <taxon>Eukaryota</taxon>
        <taxon>Fungi</taxon>
        <taxon>Dikarya</taxon>
        <taxon>Ascomycota</taxon>
        <taxon>Pezizomycotina</taxon>
        <taxon>Dothideomycetes</taxon>
        <taxon>Pleosporomycetidae</taxon>
        <taxon>Pleosporales</taxon>
        <taxon>Dothidotthiaceae</taxon>
        <taxon>Dothidotthia</taxon>
    </lineage>
</organism>
<protein>
    <submittedName>
        <fullName evidence="2">Uncharacterized protein</fullName>
    </submittedName>
</protein>
<sequence length="405" mass="42916">MSIDTGSLPYYPRLVADPPPDSPAPSSPLRSPYVALACPDSLCAALLTTLCVSLFSAATAVYLFTAAAPPPPTVPTAVALALPAPTPPWKSNHTTPSSLEWSAELSTLLTRASFDAADWLSSLGAIPHPPHTDTLIRLVDVVLGATNHTAPTLYHVNTAWNGYQGLTAVLNAEAMRVVRRNPAAEHASICAMLSRTADALVFVDLATTQLTLSLSALQTALSTLHAYIRATFQTSQTSFSALDSRATSLLRSLAFDINTFLDAKLFPSVNVTLATRLPAQQSYAVRKMEGEVMEVLVDAQDRRNEVTTFATDLEWIKGFLEGVGGARACAAWVGVEKPREKMVGGESSGSGSGGEGGEGKRNPLSILLGHQIAKLSAEEVIEAVDVWGVRRVPVAGAEVYGQEPQ</sequence>
<name>A0A6A5ZWG4_9PLEO</name>
<dbReference type="RefSeq" id="XP_033518030.1">
    <property type="nucleotide sequence ID" value="XM_033673180.1"/>
</dbReference>
<gene>
    <name evidence="2" type="ORF">P153DRAFT_435806</name>
</gene>
<accession>A0A6A5ZWG4</accession>
<feature type="region of interest" description="Disordered" evidence="1">
    <location>
        <begin position="1"/>
        <end position="27"/>
    </location>
</feature>
<keyword evidence="3" id="KW-1185">Reference proteome</keyword>
<dbReference type="Proteomes" id="UP000799771">
    <property type="component" value="Unassembled WGS sequence"/>
</dbReference>
<dbReference type="AlphaFoldDB" id="A0A6A5ZWG4"/>
<dbReference type="GeneID" id="54413612"/>
<feature type="compositionally biased region" description="Gly residues" evidence="1">
    <location>
        <begin position="346"/>
        <end position="356"/>
    </location>
</feature>
<proteinExistence type="predicted"/>
<evidence type="ECO:0000313" key="2">
    <source>
        <dbReference type="EMBL" id="KAF2123636.1"/>
    </source>
</evidence>